<name>A0A5Q2F1R5_9CAUD</name>
<dbReference type="EMBL" id="MN484601">
    <property type="protein sequence ID" value="QGF20191.1"/>
    <property type="molecule type" value="Genomic_DNA"/>
</dbReference>
<dbReference type="GeneID" id="77924180"/>
<dbReference type="RefSeq" id="YP_010648721.1">
    <property type="nucleotide sequence ID" value="NC_070762.1"/>
</dbReference>
<evidence type="ECO:0000313" key="1">
    <source>
        <dbReference type="EMBL" id="QGF20191.1"/>
    </source>
</evidence>
<evidence type="ECO:0000313" key="2">
    <source>
        <dbReference type="Proteomes" id="UP000400849"/>
    </source>
</evidence>
<organism evidence="1 2">
    <name type="scientific">Gordonia phage Sixama</name>
    <dbReference type="NCBI Taxonomy" id="2653271"/>
    <lineage>
        <taxon>Viruses</taxon>
        <taxon>Duplodnaviria</taxon>
        <taxon>Heunggongvirae</taxon>
        <taxon>Uroviricota</taxon>
        <taxon>Caudoviricetes</taxon>
        <taxon>Sixamavirus</taxon>
        <taxon>Sixamavirus sixama</taxon>
    </lineage>
</organism>
<proteinExistence type="predicted"/>
<gene>
    <name evidence="1" type="primary">12</name>
    <name evidence="1" type="ORF">SEA_SIXAMA_12</name>
</gene>
<sequence>MSRYNDDGAWYPTGIFRAVEKRTGDVWCESSNESEVRRKSAGKNVEIFQLYRRGEEAWRSETAETVFQHLGRLGVKWERATVVNGRDGNYIVFDARELDRAEGRRP</sequence>
<dbReference type="Proteomes" id="UP000400849">
    <property type="component" value="Segment"/>
</dbReference>
<dbReference type="KEGG" id="vg:77924180"/>
<accession>A0A5Q2F1R5</accession>
<protein>
    <submittedName>
        <fullName evidence="1">Uncharacterized protein</fullName>
    </submittedName>
</protein>
<keyword evidence="2" id="KW-1185">Reference proteome</keyword>
<reference evidence="1 2" key="1">
    <citation type="submission" date="2019-09" db="EMBL/GenBank/DDBJ databases">
        <authorList>
            <person name="Christie C.A."/>
            <person name="Diallo A.S."/>
            <person name="Dixon Z."/>
            <person name="McIntosh P.M."/>
            <person name="Murthy K.H."/>
            <person name="Rosen M.G."/>
            <person name="Simpson L.M."/>
            <person name="Koustas K."/>
            <person name="Fogarty M.P."/>
            <person name="Molloy S.D."/>
            <person name="Garlena R.A."/>
            <person name="Russell D.A."/>
            <person name="Pope W.H."/>
            <person name="Jacobs-Sera D."/>
            <person name="Hatfull G.F."/>
        </authorList>
    </citation>
    <scope>NUCLEOTIDE SEQUENCE [LARGE SCALE GENOMIC DNA]</scope>
</reference>